<feature type="region of interest" description="Disordered" evidence="1">
    <location>
        <begin position="171"/>
        <end position="190"/>
    </location>
</feature>
<comment type="caution">
    <text evidence="2">The sequence shown here is derived from an EMBL/GenBank/DDBJ whole genome shotgun (WGS) entry which is preliminary data.</text>
</comment>
<proteinExistence type="predicted"/>
<protein>
    <submittedName>
        <fullName evidence="2">Uncharacterized protein</fullName>
    </submittedName>
</protein>
<accession>A0A9Q0N8L1</accession>
<dbReference type="EMBL" id="WJQU01000001">
    <property type="protein sequence ID" value="KAJ6645821.1"/>
    <property type="molecule type" value="Genomic_DNA"/>
</dbReference>
<name>A0A9Q0N8L1_9DIPT</name>
<organism evidence="2 3">
    <name type="scientific">Pseudolycoriella hygida</name>
    <dbReference type="NCBI Taxonomy" id="35572"/>
    <lineage>
        <taxon>Eukaryota</taxon>
        <taxon>Metazoa</taxon>
        <taxon>Ecdysozoa</taxon>
        <taxon>Arthropoda</taxon>
        <taxon>Hexapoda</taxon>
        <taxon>Insecta</taxon>
        <taxon>Pterygota</taxon>
        <taxon>Neoptera</taxon>
        <taxon>Endopterygota</taxon>
        <taxon>Diptera</taxon>
        <taxon>Nematocera</taxon>
        <taxon>Sciaroidea</taxon>
        <taxon>Sciaridae</taxon>
        <taxon>Pseudolycoriella</taxon>
    </lineage>
</organism>
<dbReference type="AlphaFoldDB" id="A0A9Q0N8L1"/>
<evidence type="ECO:0000313" key="2">
    <source>
        <dbReference type="EMBL" id="KAJ6645821.1"/>
    </source>
</evidence>
<reference evidence="2" key="1">
    <citation type="submission" date="2022-07" db="EMBL/GenBank/DDBJ databases">
        <authorList>
            <person name="Trinca V."/>
            <person name="Uliana J.V.C."/>
            <person name="Torres T.T."/>
            <person name="Ward R.J."/>
            <person name="Monesi N."/>
        </authorList>
    </citation>
    <scope>NUCLEOTIDE SEQUENCE</scope>
    <source>
        <strain evidence="2">HSMRA1968</strain>
        <tissue evidence="2">Whole embryos</tissue>
    </source>
</reference>
<keyword evidence="3" id="KW-1185">Reference proteome</keyword>
<sequence>MEDDDLEMLRLVALKSIQTKKLQNKEKVGNAIKVVESISSVPSSNSPYFSPVNRTHAGSRIQTLVNSNDNLIINDPYVPRHDAPWVETEYGAPYNNRKDDRGRKYAASVVPKVMDDKKRDDKLMFKSTFQVLPSEMKKSEAVKSTSKPTISSRVSPIKEKTGEKKLILLKRPADSTAEGEVEEGLKSSLL</sequence>
<gene>
    <name evidence="2" type="ORF">Bhyg_01030</name>
</gene>
<dbReference type="Proteomes" id="UP001151699">
    <property type="component" value="Chromosome A"/>
</dbReference>
<evidence type="ECO:0000256" key="1">
    <source>
        <dbReference type="SAM" id="MobiDB-lite"/>
    </source>
</evidence>
<evidence type="ECO:0000313" key="3">
    <source>
        <dbReference type="Proteomes" id="UP001151699"/>
    </source>
</evidence>